<evidence type="ECO:0000313" key="3">
    <source>
        <dbReference type="Proteomes" id="UP000190285"/>
    </source>
</evidence>
<name>A0A1T5JXA1_9FIRM</name>
<dbReference type="InterPro" id="IPR009577">
    <property type="entry name" value="Sm_multidrug_ex"/>
</dbReference>
<feature type="transmembrane region" description="Helical" evidence="1">
    <location>
        <begin position="12"/>
        <end position="33"/>
    </location>
</feature>
<dbReference type="PANTHER" id="PTHR36007">
    <property type="entry name" value="TRANSPORT PROTEIN-RELATED"/>
    <property type="match status" value="1"/>
</dbReference>
<reference evidence="2 3" key="1">
    <citation type="submission" date="2017-02" db="EMBL/GenBank/DDBJ databases">
        <authorList>
            <person name="Peterson S.W."/>
        </authorList>
    </citation>
    <scope>NUCLEOTIDE SEQUENCE [LARGE SCALE GENOMIC DNA]</scope>
    <source>
        <strain evidence="2 3">M1</strain>
    </source>
</reference>
<keyword evidence="1" id="KW-0812">Transmembrane</keyword>
<keyword evidence="1" id="KW-1133">Transmembrane helix</keyword>
<proteinExistence type="predicted"/>
<protein>
    <submittedName>
        <fullName evidence="2">Uncharacterized membrane protein</fullName>
    </submittedName>
</protein>
<feature type="transmembrane region" description="Helical" evidence="1">
    <location>
        <begin position="39"/>
        <end position="60"/>
    </location>
</feature>
<dbReference type="Proteomes" id="UP000190285">
    <property type="component" value="Unassembled WGS sequence"/>
</dbReference>
<evidence type="ECO:0000256" key="1">
    <source>
        <dbReference type="SAM" id="Phobius"/>
    </source>
</evidence>
<evidence type="ECO:0000313" key="2">
    <source>
        <dbReference type="EMBL" id="SKC56003.1"/>
    </source>
</evidence>
<feature type="transmembrane region" description="Helical" evidence="1">
    <location>
        <begin position="96"/>
        <end position="124"/>
    </location>
</feature>
<dbReference type="EMBL" id="FUZT01000003">
    <property type="protein sequence ID" value="SKC56003.1"/>
    <property type="molecule type" value="Genomic_DNA"/>
</dbReference>
<dbReference type="AlphaFoldDB" id="A0A1T5JXA1"/>
<dbReference type="OrthoDB" id="360192at2"/>
<keyword evidence="3" id="KW-1185">Reference proteome</keyword>
<accession>A0A1T5JXA1</accession>
<dbReference type="Pfam" id="PF06695">
    <property type="entry name" value="Sm_multidrug_ex"/>
    <property type="match status" value="1"/>
</dbReference>
<dbReference type="PANTHER" id="PTHR36007:SF2">
    <property type="entry name" value="TRANSPORT PROTEIN-RELATED"/>
    <property type="match status" value="1"/>
</dbReference>
<gene>
    <name evidence="2" type="ORF">SAMN02194393_01425</name>
</gene>
<sequence>MDFLDFISREFKVLFISALPVVELRGGIPFAIAMGMNPIHAAVLCIIGSMIPVPFLLFFLKPFFAKLRRISIIRRLEVWLINRTERKAKNIKKYSLLGLILFVAIPLPSTGVWTGSVAAALFNFRIRNAFLAIFIGNIIAATIITFLSQLAAMNI</sequence>
<dbReference type="RefSeq" id="WP_079490440.1">
    <property type="nucleotide sequence ID" value="NZ_FUZT01000003.1"/>
</dbReference>
<organism evidence="2 3">
    <name type="scientific">Maledivibacter halophilus</name>
    <dbReference type="NCBI Taxonomy" id="36842"/>
    <lineage>
        <taxon>Bacteria</taxon>
        <taxon>Bacillati</taxon>
        <taxon>Bacillota</taxon>
        <taxon>Clostridia</taxon>
        <taxon>Peptostreptococcales</taxon>
        <taxon>Caminicellaceae</taxon>
        <taxon>Maledivibacter</taxon>
    </lineage>
</organism>
<keyword evidence="1" id="KW-0472">Membrane</keyword>
<feature type="transmembrane region" description="Helical" evidence="1">
    <location>
        <begin position="130"/>
        <end position="152"/>
    </location>
</feature>